<dbReference type="EMBL" id="WQLA01000005">
    <property type="protein sequence ID" value="MVN92284.1"/>
    <property type="molecule type" value="Genomic_DNA"/>
</dbReference>
<dbReference type="OrthoDB" id="1120747at2"/>
<keyword evidence="2" id="KW-0472">Membrane</keyword>
<dbReference type="AlphaFoldDB" id="A0A6I4IR57"/>
<keyword evidence="2" id="KW-1133">Transmembrane helix</keyword>
<evidence type="ECO:0000313" key="3">
    <source>
        <dbReference type="EMBL" id="MVN92284.1"/>
    </source>
</evidence>
<feature type="transmembrane region" description="Helical" evidence="2">
    <location>
        <begin position="54"/>
        <end position="74"/>
    </location>
</feature>
<evidence type="ECO:0000313" key="4">
    <source>
        <dbReference type="Proteomes" id="UP000434850"/>
    </source>
</evidence>
<comment type="caution">
    <text evidence="3">The sequence shown here is derived from an EMBL/GenBank/DDBJ whole genome shotgun (WGS) entry which is preliminary data.</text>
</comment>
<evidence type="ECO:0000256" key="2">
    <source>
        <dbReference type="SAM" id="Phobius"/>
    </source>
</evidence>
<accession>A0A6I4IR57</accession>
<reference evidence="3 4" key="1">
    <citation type="submission" date="2019-12" db="EMBL/GenBank/DDBJ databases">
        <title>Mucilaginibacter sp. HME9299 genome sequencing and assembly.</title>
        <authorList>
            <person name="Kang H."/>
            <person name="Kim H."/>
            <person name="Joh K."/>
        </authorList>
    </citation>
    <scope>NUCLEOTIDE SEQUENCE [LARGE SCALE GENOMIC DNA]</scope>
    <source>
        <strain evidence="3 4">HME9299</strain>
    </source>
</reference>
<dbReference type="Proteomes" id="UP000434850">
    <property type="component" value="Unassembled WGS sequence"/>
</dbReference>
<evidence type="ECO:0000256" key="1">
    <source>
        <dbReference type="SAM" id="Coils"/>
    </source>
</evidence>
<feature type="coiled-coil region" evidence="1">
    <location>
        <begin position="121"/>
        <end position="176"/>
    </location>
</feature>
<protein>
    <recommendedName>
        <fullName evidence="5">Anti-sigma factor</fullName>
    </recommendedName>
</protein>
<organism evidence="3 4">
    <name type="scientific">Mucilaginibacter aquatilis</name>
    <dbReference type="NCBI Taxonomy" id="1517760"/>
    <lineage>
        <taxon>Bacteria</taxon>
        <taxon>Pseudomonadati</taxon>
        <taxon>Bacteroidota</taxon>
        <taxon>Sphingobacteriia</taxon>
        <taxon>Sphingobacteriales</taxon>
        <taxon>Sphingobacteriaceae</taxon>
        <taxon>Mucilaginibacter</taxon>
    </lineage>
</organism>
<sequence length="190" mass="21831">MSKRLEDFIKNNREEFDDLEPGKDLWARIESRMPASVVEMPVAKPEVRTFSLGFVLRVAALIIVVMGIGFTLYLRSTKPANGVDLAAINPEYAKQQARYVSLIEDKRSELKELTKTDPQLYREFSSEINKMEASYKKLKTDLATSPNQERVLRAMIRNLQIQAEVLNQQLQVIEQFKGTPNDQKNEIKNI</sequence>
<gene>
    <name evidence="3" type="ORF">GO816_14200</name>
</gene>
<keyword evidence="1" id="KW-0175">Coiled coil</keyword>
<keyword evidence="4" id="KW-1185">Reference proteome</keyword>
<proteinExistence type="predicted"/>
<keyword evidence="2" id="KW-0812">Transmembrane</keyword>
<name>A0A6I4IR57_9SPHI</name>
<evidence type="ECO:0008006" key="5">
    <source>
        <dbReference type="Google" id="ProtNLM"/>
    </source>
</evidence>